<dbReference type="GO" id="GO:0005634">
    <property type="term" value="C:nucleus"/>
    <property type="evidence" value="ECO:0007669"/>
    <property type="project" value="UniProtKB-SubCell"/>
</dbReference>
<dbReference type="Pfam" id="PF08591">
    <property type="entry name" value="RNR_inhib"/>
    <property type="match status" value="1"/>
</dbReference>
<comment type="caution">
    <text evidence="7">The sequence shown here is derived from an EMBL/GenBank/DDBJ whole genome shotgun (WGS) entry which is preliminary data.</text>
</comment>
<evidence type="ECO:0000313" key="8">
    <source>
        <dbReference type="Proteomes" id="UP000803884"/>
    </source>
</evidence>
<dbReference type="InterPro" id="IPR013900">
    <property type="entry name" value="RNR_inhibitor"/>
</dbReference>
<reference evidence="7 8" key="1">
    <citation type="journal article" date="2020" name="Microbiol. Resour. Announc.">
        <title>Draft Genome Sequence of a Cladosporium Species Isolated from the Mesophotic Ascidian Didemnum maculosum.</title>
        <authorList>
            <person name="Gioti A."/>
            <person name="Siaperas R."/>
            <person name="Nikolaivits E."/>
            <person name="Le Goff G."/>
            <person name="Ouazzani J."/>
            <person name="Kotoulas G."/>
            <person name="Topakas E."/>
        </authorList>
    </citation>
    <scope>NUCLEOTIDE SEQUENCE [LARGE SCALE GENOMIC DNA]</scope>
    <source>
        <strain evidence="7 8">TM138-S3</strain>
    </source>
</reference>
<dbReference type="GO" id="GO:0008104">
    <property type="term" value="P:intracellular protein localization"/>
    <property type="evidence" value="ECO:0007669"/>
    <property type="project" value="TreeGrafter"/>
</dbReference>
<evidence type="ECO:0000256" key="5">
    <source>
        <dbReference type="ARBA" id="ARBA00023242"/>
    </source>
</evidence>
<dbReference type="Proteomes" id="UP000803884">
    <property type="component" value="Unassembled WGS sequence"/>
</dbReference>
<dbReference type="PANTHER" id="PTHR28081:SF1">
    <property type="entry name" value="DAMAGE-REGULATED IMPORT FACILITATOR 1"/>
    <property type="match status" value="1"/>
</dbReference>
<dbReference type="RefSeq" id="XP_069230843.1">
    <property type="nucleotide sequence ID" value="XM_069372266.1"/>
</dbReference>
<evidence type="ECO:0000256" key="6">
    <source>
        <dbReference type="SAM" id="MobiDB-lite"/>
    </source>
</evidence>
<evidence type="ECO:0000256" key="2">
    <source>
        <dbReference type="ARBA" id="ARBA00004496"/>
    </source>
</evidence>
<dbReference type="AlphaFoldDB" id="A0AB34KRN1"/>
<proteinExistence type="inferred from homology"/>
<dbReference type="GO" id="GO:0005737">
    <property type="term" value="C:cytoplasm"/>
    <property type="evidence" value="ECO:0007669"/>
    <property type="project" value="UniProtKB-SubCell"/>
</dbReference>
<evidence type="ECO:0000313" key="7">
    <source>
        <dbReference type="EMBL" id="KAL1587738.1"/>
    </source>
</evidence>
<feature type="compositionally biased region" description="Polar residues" evidence="6">
    <location>
        <begin position="17"/>
        <end position="44"/>
    </location>
</feature>
<gene>
    <name evidence="7" type="ORF">WHR41_03660</name>
</gene>
<dbReference type="PANTHER" id="PTHR28081">
    <property type="entry name" value="DAMAGE-REGULATED IMPORT FACILITATOR 1-RELATED"/>
    <property type="match status" value="1"/>
</dbReference>
<dbReference type="GeneID" id="96005104"/>
<name>A0AB34KRN1_9PEZI</name>
<evidence type="ECO:0000256" key="1">
    <source>
        <dbReference type="ARBA" id="ARBA00004123"/>
    </source>
</evidence>
<keyword evidence="5" id="KW-0539">Nucleus</keyword>
<evidence type="ECO:0000256" key="4">
    <source>
        <dbReference type="ARBA" id="ARBA00022490"/>
    </source>
</evidence>
<dbReference type="EMBL" id="JAAQHG020000009">
    <property type="protein sequence ID" value="KAL1587738.1"/>
    <property type="molecule type" value="Genomic_DNA"/>
</dbReference>
<feature type="region of interest" description="Disordered" evidence="6">
    <location>
        <begin position="1"/>
        <end position="56"/>
    </location>
</feature>
<keyword evidence="8" id="KW-1185">Reference proteome</keyword>
<comment type="similarity">
    <text evidence="3">Belongs to the DIF1/spd1 family.</text>
</comment>
<sequence>MATPAIQAAEHTRKRQFQPSIDSFFQRNGTTSAGSGSPSRVTSPLSPPIPAETQSSLLSVGMRVRKSVPEGYKTHKTMPAAGFPFPSTAPVSDLKPVRPAYTTSNSRELAPFCGLHKVGGFAAPPSSAPAAFQSELDVNGSMPALSMSQSTLSSTQDSTVSAIPNTKISNKRSYDEEIEEDLDAYFDEVEAEEQTASLAPRRIAKLKGSPRKAGMGDSGMFAFGSGQEGDFEEATFLVPMETDA</sequence>
<evidence type="ECO:0000256" key="3">
    <source>
        <dbReference type="ARBA" id="ARBA00005459"/>
    </source>
</evidence>
<comment type="subcellular location">
    <subcellularLocation>
        <location evidence="2">Cytoplasm</location>
    </subcellularLocation>
    <subcellularLocation>
        <location evidence="1">Nucleus</location>
    </subcellularLocation>
</comment>
<accession>A0AB34KRN1</accession>
<keyword evidence="4" id="KW-0963">Cytoplasm</keyword>
<dbReference type="GO" id="GO:1990846">
    <property type="term" value="F:ribonucleoside-diphosphate reductase inhibitor activity"/>
    <property type="evidence" value="ECO:0007669"/>
    <property type="project" value="TreeGrafter"/>
</dbReference>
<protein>
    <submittedName>
        <fullName evidence="7">Uncharacterized protein</fullName>
    </submittedName>
</protein>
<organism evidence="7 8">
    <name type="scientific">Cladosporium halotolerans</name>
    <dbReference type="NCBI Taxonomy" id="1052096"/>
    <lineage>
        <taxon>Eukaryota</taxon>
        <taxon>Fungi</taxon>
        <taxon>Dikarya</taxon>
        <taxon>Ascomycota</taxon>
        <taxon>Pezizomycotina</taxon>
        <taxon>Dothideomycetes</taxon>
        <taxon>Dothideomycetidae</taxon>
        <taxon>Cladosporiales</taxon>
        <taxon>Cladosporiaceae</taxon>
        <taxon>Cladosporium</taxon>
    </lineage>
</organism>